<dbReference type="Proteomes" id="UP000829401">
    <property type="component" value="Chromosome"/>
</dbReference>
<dbReference type="AlphaFoldDB" id="T0DCK8"/>
<gene>
    <name evidence="1" type="ORF">K1I37_16735</name>
</gene>
<sequence>MPQPRRRVNRSTRVISILPGQGVLVTTGRKGDRKQAGWNRSTRFITVRPGQNVLVIAMNDPNRRFMGRF</sequence>
<dbReference type="KEGG" id="aaco:K1I37_16735"/>
<keyword evidence="2" id="KW-1185">Reference proteome</keyword>
<evidence type="ECO:0000313" key="2">
    <source>
        <dbReference type="Proteomes" id="UP000829401"/>
    </source>
</evidence>
<organism evidence="1 2">
    <name type="scientific">Alicyclobacillus acidoterrestris (strain ATCC 49025 / DSM 3922 / CIP 106132 / NCIMB 13137 / GD3B)</name>
    <dbReference type="NCBI Taxonomy" id="1356854"/>
    <lineage>
        <taxon>Bacteria</taxon>
        <taxon>Bacillati</taxon>
        <taxon>Bacillota</taxon>
        <taxon>Bacilli</taxon>
        <taxon>Bacillales</taxon>
        <taxon>Alicyclobacillaceae</taxon>
        <taxon>Alicyclobacillus</taxon>
    </lineage>
</organism>
<accession>A0A9E6ZES4</accession>
<accession>T0DCK8</accession>
<dbReference type="RefSeq" id="WP_021296283.1">
    <property type="nucleotide sequence ID" value="NZ_AURB01000126.1"/>
</dbReference>
<evidence type="ECO:0000313" key="1">
    <source>
        <dbReference type="EMBL" id="UNO48300.1"/>
    </source>
</evidence>
<name>T0DCK8_ALIAG</name>
<protein>
    <submittedName>
        <fullName evidence="1">Uncharacterized protein</fullName>
    </submittedName>
</protein>
<dbReference type="EMBL" id="CP080467">
    <property type="protein sequence ID" value="UNO48300.1"/>
    <property type="molecule type" value="Genomic_DNA"/>
</dbReference>
<proteinExistence type="predicted"/>
<reference evidence="2" key="1">
    <citation type="journal article" date="2022" name="G3 (Bethesda)">
        <title>Unveiling the complete genome sequence of Alicyclobacillus acidoterrestris DSM 3922T, a taint-producing strain.</title>
        <authorList>
            <person name="Leonardo I.C."/>
            <person name="Barreto Crespo M.T."/>
            <person name="Gaspar F.B."/>
        </authorList>
    </citation>
    <scope>NUCLEOTIDE SEQUENCE [LARGE SCALE GENOMIC DNA]</scope>
    <source>
        <strain evidence="2">DSM 3922</strain>
    </source>
</reference>